<dbReference type="EMBL" id="AB855771">
    <property type="protein sequence ID" value="BAP25582.1"/>
    <property type="molecule type" value="Genomic_DNA"/>
</dbReference>
<proteinExistence type="predicted"/>
<organism evidence="1">
    <name type="scientific">Clostridium botulinum</name>
    <dbReference type="NCBI Taxonomy" id="1491"/>
    <lineage>
        <taxon>Bacteria</taxon>
        <taxon>Bacillati</taxon>
        <taxon>Bacillota</taxon>
        <taxon>Clostridia</taxon>
        <taxon>Eubacteriales</taxon>
        <taxon>Clostridiaceae</taxon>
        <taxon>Clostridium</taxon>
    </lineage>
</organism>
<dbReference type="RefSeq" id="WP_032072335.1">
    <property type="nucleotide sequence ID" value="NC_025146.1"/>
</dbReference>
<reference evidence="1" key="1">
    <citation type="submission" date="2013-09" db="EMBL/GenBank/DDBJ databases">
        <title>Analysis of type B2 neurotoxin-encoding plasmid in Clostridium botulinum.</title>
        <authorList>
            <person name="Hosomi K."/>
            <person name="Sakaguchi Y."/>
            <person name="Gotoh K."/>
            <person name="Nakamura K."/>
            <person name="Kohda T."/>
            <person name="Mukamoto M."/>
            <person name="Iida T."/>
            <person name="Kozaki S."/>
        </authorList>
    </citation>
    <scope>NUCLEOTIDE SEQUENCE</scope>
    <source>
        <strain evidence="1">111</strain>
        <plasmid evidence="1">pCB111</plasmid>
    </source>
</reference>
<sequence>MRNIVQRYCPVSESLDESLKQMKAIRSGKMQKKTWRELKRELQEDDGVKK</sequence>
<protein>
    <submittedName>
        <fullName evidence="1">Uncharacterized protein</fullName>
    </submittedName>
</protein>
<geneLocation type="plasmid" evidence="1">
    <name>pCB111</name>
</geneLocation>
<evidence type="ECO:0000313" key="1">
    <source>
        <dbReference type="EMBL" id="BAP25582.1"/>
    </source>
</evidence>
<name>A0A077K262_CLOBO</name>
<dbReference type="AlphaFoldDB" id="A0A077K262"/>
<accession>A0A077K262</accession>
<keyword evidence="1" id="KW-0614">Plasmid</keyword>